<dbReference type="RefSeq" id="WP_121194215.1">
    <property type="nucleotide sequence ID" value="NZ_RBWV01000013.1"/>
</dbReference>
<gene>
    <name evidence="2" type="ORF">CLV35_2957</name>
</gene>
<accession>A0A420XN44</accession>
<proteinExistence type="predicted"/>
<organism evidence="2 3">
    <name type="scientific">Motilibacter peucedani</name>
    <dbReference type="NCBI Taxonomy" id="598650"/>
    <lineage>
        <taxon>Bacteria</taxon>
        <taxon>Bacillati</taxon>
        <taxon>Actinomycetota</taxon>
        <taxon>Actinomycetes</taxon>
        <taxon>Motilibacterales</taxon>
        <taxon>Motilibacteraceae</taxon>
        <taxon>Motilibacter</taxon>
    </lineage>
</organism>
<keyword evidence="1" id="KW-1133">Transmembrane helix</keyword>
<reference evidence="2 3" key="1">
    <citation type="submission" date="2018-10" db="EMBL/GenBank/DDBJ databases">
        <title>Genomic Encyclopedia of Archaeal and Bacterial Type Strains, Phase II (KMG-II): from individual species to whole genera.</title>
        <authorList>
            <person name="Goeker M."/>
        </authorList>
    </citation>
    <scope>NUCLEOTIDE SEQUENCE [LARGE SCALE GENOMIC DNA]</scope>
    <source>
        <strain evidence="2 3">RP-AC37</strain>
    </source>
</reference>
<keyword evidence="1" id="KW-0472">Membrane</keyword>
<feature type="transmembrane region" description="Helical" evidence="1">
    <location>
        <begin position="58"/>
        <end position="79"/>
    </location>
</feature>
<dbReference type="EMBL" id="RBWV01000013">
    <property type="protein sequence ID" value="RKS72708.1"/>
    <property type="molecule type" value="Genomic_DNA"/>
</dbReference>
<evidence type="ECO:0000313" key="3">
    <source>
        <dbReference type="Proteomes" id="UP000281955"/>
    </source>
</evidence>
<keyword evidence="1" id="KW-0812">Transmembrane</keyword>
<sequence>MPEDTTTDESSAEASTAARLFDVRRIIGGLFVVYGVLVTAAGIFDGGGAKKKAQGIDINLWAGIAMLVVGGLFLLWMTLSPNTPPADADPGQGEKGSRA</sequence>
<dbReference type="InParanoid" id="A0A420XN44"/>
<evidence type="ECO:0000313" key="2">
    <source>
        <dbReference type="EMBL" id="RKS72708.1"/>
    </source>
</evidence>
<protein>
    <submittedName>
        <fullName evidence="2">Uncharacterized protein</fullName>
    </submittedName>
</protein>
<dbReference type="OrthoDB" id="5196985at2"/>
<evidence type="ECO:0000256" key="1">
    <source>
        <dbReference type="SAM" id="Phobius"/>
    </source>
</evidence>
<dbReference type="AlphaFoldDB" id="A0A420XN44"/>
<dbReference type="Proteomes" id="UP000281955">
    <property type="component" value="Unassembled WGS sequence"/>
</dbReference>
<name>A0A420XN44_9ACTN</name>
<feature type="transmembrane region" description="Helical" evidence="1">
    <location>
        <begin position="26"/>
        <end position="46"/>
    </location>
</feature>
<comment type="caution">
    <text evidence="2">The sequence shown here is derived from an EMBL/GenBank/DDBJ whole genome shotgun (WGS) entry which is preliminary data.</text>
</comment>
<keyword evidence="3" id="KW-1185">Reference proteome</keyword>